<dbReference type="OrthoDB" id="676158at2"/>
<keyword evidence="3 5" id="KW-1133">Transmembrane helix</keyword>
<accession>A0A3N0ESV4</accession>
<reference evidence="6 7" key="1">
    <citation type="submission" date="2018-10" db="EMBL/GenBank/DDBJ databases">
        <title>Sinomicrobium pectinilyticum sp. nov., a pectinase-producing bacterium isolated from alkaline and saline soil, and emended description of the genus Sinomicrobium.</title>
        <authorList>
            <person name="Cheng B."/>
            <person name="Li C."/>
            <person name="Lai Q."/>
            <person name="Du M."/>
            <person name="Shao Z."/>
            <person name="Xu P."/>
            <person name="Yang C."/>
        </authorList>
    </citation>
    <scope>NUCLEOTIDE SEQUENCE [LARGE SCALE GENOMIC DNA]</scope>
    <source>
        <strain evidence="6 7">5DNS001</strain>
    </source>
</reference>
<evidence type="ECO:0000256" key="2">
    <source>
        <dbReference type="ARBA" id="ARBA00022692"/>
    </source>
</evidence>
<evidence type="ECO:0000313" key="7">
    <source>
        <dbReference type="Proteomes" id="UP000267469"/>
    </source>
</evidence>
<protein>
    <submittedName>
        <fullName evidence="6">DoxX family membrane protein</fullName>
    </submittedName>
</protein>
<dbReference type="RefSeq" id="WP_123215145.1">
    <property type="nucleotide sequence ID" value="NZ_RJTM01000029.1"/>
</dbReference>
<dbReference type="EMBL" id="RJTM01000029">
    <property type="protein sequence ID" value="RNL90769.1"/>
    <property type="molecule type" value="Genomic_DNA"/>
</dbReference>
<evidence type="ECO:0000256" key="3">
    <source>
        <dbReference type="ARBA" id="ARBA00022989"/>
    </source>
</evidence>
<evidence type="ECO:0000313" key="6">
    <source>
        <dbReference type="EMBL" id="RNL90769.1"/>
    </source>
</evidence>
<gene>
    <name evidence="6" type="ORF">ED312_06255</name>
</gene>
<keyword evidence="2 5" id="KW-0812">Transmembrane</keyword>
<feature type="transmembrane region" description="Helical" evidence="5">
    <location>
        <begin position="93"/>
        <end position="113"/>
    </location>
</feature>
<proteinExistence type="predicted"/>
<dbReference type="InterPro" id="IPR032808">
    <property type="entry name" value="DoxX"/>
</dbReference>
<comment type="subcellular location">
    <subcellularLocation>
        <location evidence="1">Membrane</location>
        <topology evidence="1">Multi-pass membrane protein</topology>
    </subcellularLocation>
</comment>
<keyword evidence="7" id="KW-1185">Reference proteome</keyword>
<dbReference type="AlphaFoldDB" id="A0A3N0ESV4"/>
<feature type="transmembrane region" description="Helical" evidence="5">
    <location>
        <begin position="60"/>
        <end position="86"/>
    </location>
</feature>
<dbReference type="Pfam" id="PF07681">
    <property type="entry name" value="DoxX"/>
    <property type="match status" value="1"/>
</dbReference>
<name>A0A3N0ESV4_SINP1</name>
<feature type="transmembrane region" description="Helical" evidence="5">
    <location>
        <begin position="20"/>
        <end position="40"/>
    </location>
</feature>
<dbReference type="GO" id="GO:0016020">
    <property type="term" value="C:membrane"/>
    <property type="evidence" value="ECO:0007669"/>
    <property type="project" value="UniProtKB-SubCell"/>
</dbReference>
<evidence type="ECO:0000256" key="1">
    <source>
        <dbReference type="ARBA" id="ARBA00004141"/>
    </source>
</evidence>
<evidence type="ECO:0000256" key="4">
    <source>
        <dbReference type="ARBA" id="ARBA00023136"/>
    </source>
</evidence>
<evidence type="ECO:0000256" key="5">
    <source>
        <dbReference type="SAM" id="Phobius"/>
    </source>
</evidence>
<sequence length="153" mass="16503">METSKHFKTERPAISRAVLLLRLALSATFFSAVFSRLGLWGTQSSGWEPFLEYTAQVNSFAPSVVIPLFAVAATVLETVVATLLLLGYKTQAAAYLAALLTLIFGLAMAYSFGIKSPLDYSVFADCAAAFLLAETASNGAWSLETYLTNRCVN</sequence>
<organism evidence="6 7">
    <name type="scientific">Sinomicrobium pectinilyticum</name>
    <dbReference type="NCBI Taxonomy" id="1084421"/>
    <lineage>
        <taxon>Bacteria</taxon>
        <taxon>Pseudomonadati</taxon>
        <taxon>Bacteroidota</taxon>
        <taxon>Flavobacteriia</taxon>
        <taxon>Flavobacteriales</taxon>
        <taxon>Flavobacteriaceae</taxon>
        <taxon>Sinomicrobium</taxon>
    </lineage>
</organism>
<dbReference type="Proteomes" id="UP000267469">
    <property type="component" value="Unassembled WGS sequence"/>
</dbReference>
<keyword evidence="4 5" id="KW-0472">Membrane</keyword>
<comment type="caution">
    <text evidence="6">The sequence shown here is derived from an EMBL/GenBank/DDBJ whole genome shotgun (WGS) entry which is preliminary data.</text>
</comment>